<dbReference type="eggNOG" id="ENOG502ZPRD">
    <property type="taxonomic scope" value="Bacteria"/>
</dbReference>
<dbReference type="AlphaFoldDB" id="E6TU61"/>
<evidence type="ECO:0000313" key="2">
    <source>
        <dbReference type="Proteomes" id="UP000001401"/>
    </source>
</evidence>
<dbReference type="EMBL" id="CP002394">
    <property type="protein sequence ID" value="ADU28521.1"/>
    <property type="molecule type" value="Genomic_DNA"/>
</dbReference>
<evidence type="ECO:0000313" key="1">
    <source>
        <dbReference type="EMBL" id="ADU28521.1"/>
    </source>
</evidence>
<dbReference type="HOGENOM" id="CLU_1632084_0_0_9"/>
<organism evidence="1 2">
    <name type="scientific">Evansella cellulosilytica (strain ATCC 21833 / DSM 2522 / FERM P-1141 / JCM 9156 / N-4)</name>
    <name type="common">Bacillus cellulosilyticus</name>
    <dbReference type="NCBI Taxonomy" id="649639"/>
    <lineage>
        <taxon>Bacteria</taxon>
        <taxon>Bacillati</taxon>
        <taxon>Bacillota</taxon>
        <taxon>Bacilli</taxon>
        <taxon>Bacillales</taxon>
        <taxon>Bacillaceae</taxon>
        <taxon>Evansella</taxon>
    </lineage>
</organism>
<reference evidence="1 2" key="1">
    <citation type="submission" date="2010-12" db="EMBL/GenBank/DDBJ databases">
        <title>Complete sequence of Bacillus cellulosilyticus DSM 2522.</title>
        <authorList>
            <consortium name="US DOE Joint Genome Institute"/>
            <person name="Lucas S."/>
            <person name="Copeland A."/>
            <person name="Lapidus A."/>
            <person name="Cheng J.-F."/>
            <person name="Bruce D."/>
            <person name="Goodwin L."/>
            <person name="Pitluck S."/>
            <person name="Chertkov O."/>
            <person name="Detter J.C."/>
            <person name="Han C."/>
            <person name="Tapia R."/>
            <person name="Land M."/>
            <person name="Hauser L."/>
            <person name="Jeffries C."/>
            <person name="Kyrpides N."/>
            <person name="Ivanova N."/>
            <person name="Mikhailova N."/>
            <person name="Brumm P."/>
            <person name="Mead D."/>
            <person name="Woyke T."/>
        </authorList>
    </citation>
    <scope>NUCLEOTIDE SEQUENCE [LARGE SCALE GENOMIC DNA]</scope>
    <source>
        <strain evidence="2">ATCC 21833 / DSM 2522 / FERM P-1141 / JCM 9156 / N-4</strain>
    </source>
</reference>
<dbReference type="KEGG" id="bco:Bcell_0234"/>
<sequence length="179" mass="20093">MLQIALSIIVSFSLFQTDAFQLLEKDPLEPDPHKPLGDVVSIEDALTEFEEIYGRMGKTPTYLPFKPTISGGNVEKSEERVRIDYLDEKSGKTLSIHIHVHPINIKSEKDGIYLENGTEAGIINTENIGFIFVHFVLDDLEYLIGINKDKFNNNEECIDELVKVANSLSDKATPSAYGY</sequence>
<name>E6TU61_EVAC2</name>
<dbReference type="Proteomes" id="UP000001401">
    <property type="component" value="Chromosome"/>
</dbReference>
<accession>E6TU61</accession>
<keyword evidence="2" id="KW-1185">Reference proteome</keyword>
<proteinExistence type="predicted"/>
<dbReference type="RefSeq" id="WP_013486862.1">
    <property type="nucleotide sequence ID" value="NC_014829.1"/>
</dbReference>
<dbReference type="OrthoDB" id="2476458at2"/>
<gene>
    <name evidence="1" type="ordered locus">Bcell_0234</name>
</gene>
<protein>
    <submittedName>
        <fullName evidence="1">Uncharacterized protein</fullName>
    </submittedName>
</protein>